<proteinExistence type="predicted"/>
<protein>
    <submittedName>
        <fullName evidence="1">(spotted green pufferfish) hypothetical protein</fullName>
    </submittedName>
</protein>
<dbReference type="AlphaFoldDB" id="Q4RCX0"/>
<name>Q4RCX0_TETNG</name>
<dbReference type="KEGG" id="tng:GSTEN00038213G001"/>
<evidence type="ECO:0000313" key="1">
    <source>
        <dbReference type="EMBL" id="CAG13762.1"/>
    </source>
</evidence>
<accession>Q4RCX0</accession>
<reference evidence="1" key="1">
    <citation type="journal article" date="2004" name="Nature">
        <title>Genome duplication in the teleost fish Tetraodon nigroviridis reveals the early vertebrate proto-karyotype.</title>
        <authorList>
            <person name="Jaillon O."/>
            <person name="Aury J.-M."/>
            <person name="Brunet F."/>
            <person name="Petit J.-L."/>
            <person name="Stange-Thomann N."/>
            <person name="Mauceli E."/>
            <person name="Bouneau L."/>
            <person name="Fischer C."/>
            <person name="Ozouf-Costaz C."/>
            <person name="Bernot A."/>
            <person name="Nicaud S."/>
            <person name="Jaffe D."/>
            <person name="Fisher S."/>
            <person name="Lutfalla G."/>
            <person name="Dossat C."/>
            <person name="Segurens B."/>
            <person name="Dasilva C."/>
            <person name="Salanoubat M."/>
            <person name="Levy M."/>
            <person name="Boudet N."/>
            <person name="Castellano S."/>
            <person name="Anthouard V."/>
            <person name="Jubin C."/>
            <person name="Castelli V."/>
            <person name="Katinka M."/>
            <person name="Vacherie B."/>
            <person name="Biemont C."/>
            <person name="Skalli Z."/>
            <person name="Cattolico L."/>
            <person name="Poulain J."/>
            <person name="De Berardinis V."/>
            <person name="Cruaud C."/>
            <person name="Duprat S."/>
            <person name="Brottier P."/>
            <person name="Coutanceau J.-P."/>
            <person name="Gouzy J."/>
            <person name="Parra G."/>
            <person name="Lardier G."/>
            <person name="Chapple C."/>
            <person name="McKernan K.J."/>
            <person name="McEwan P."/>
            <person name="Bosak S."/>
            <person name="Kellis M."/>
            <person name="Volff J.-N."/>
            <person name="Guigo R."/>
            <person name="Zody M.C."/>
            <person name="Mesirov J."/>
            <person name="Lindblad-Toh K."/>
            <person name="Birren B."/>
            <person name="Nusbaum C."/>
            <person name="Kahn D."/>
            <person name="Robinson-Rechavi M."/>
            <person name="Laudet V."/>
            <person name="Schachter V."/>
            <person name="Quetier F."/>
            <person name="Saurin W."/>
            <person name="Scarpelli C."/>
            <person name="Wincker P."/>
            <person name="Lander E.S."/>
            <person name="Weissenbach J."/>
            <person name="Roest Crollius H."/>
        </authorList>
    </citation>
    <scope>NUCLEOTIDE SEQUENCE [LARGE SCALE GENOMIC DNA]</scope>
</reference>
<organism evidence="1">
    <name type="scientific">Tetraodon nigroviridis</name>
    <name type="common">Spotted green pufferfish</name>
    <name type="synonym">Chelonodon nigroviridis</name>
    <dbReference type="NCBI Taxonomy" id="99883"/>
    <lineage>
        <taxon>Eukaryota</taxon>
        <taxon>Metazoa</taxon>
        <taxon>Chordata</taxon>
        <taxon>Craniata</taxon>
        <taxon>Vertebrata</taxon>
        <taxon>Euteleostomi</taxon>
        <taxon>Actinopterygii</taxon>
        <taxon>Neopterygii</taxon>
        <taxon>Teleostei</taxon>
        <taxon>Neoteleostei</taxon>
        <taxon>Acanthomorphata</taxon>
        <taxon>Eupercaria</taxon>
        <taxon>Tetraodontiformes</taxon>
        <taxon>Tetradontoidea</taxon>
        <taxon>Tetraodontidae</taxon>
        <taxon>Tetraodon</taxon>
    </lineage>
</organism>
<feature type="non-terminal residue" evidence="1">
    <location>
        <position position="1"/>
    </location>
</feature>
<comment type="caution">
    <text evidence="1">The sequence shown here is derived from an EMBL/GenBank/DDBJ whole genome shotgun (WGS) entry which is preliminary data.</text>
</comment>
<dbReference type="EMBL" id="CAAE01017906">
    <property type="protein sequence ID" value="CAG13762.1"/>
    <property type="molecule type" value="Genomic_DNA"/>
</dbReference>
<sequence length="82" mass="8733">GTRQELGDVVKAFLFTVHCQSQVIDVKVTGASGWTNDWDGRSGLVASDGGLVWSWVDATRGGGVLCGSGSFGWFWGSFLVLH</sequence>
<gene>
    <name evidence="1" type="ORF">GSTENG00038213001</name>
</gene>
<reference evidence="1" key="2">
    <citation type="submission" date="2004-02" db="EMBL/GenBank/DDBJ databases">
        <authorList>
            <consortium name="Genoscope"/>
            <consortium name="Whitehead Institute Centre for Genome Research"/>
        </authorList>
    </citation>
    <scope>NUCLEOTIDE SEQUENCE</scope>
</reference>